<feature type="transmembrane region" description="Helical" evidence="1">
    <location>
        <begin position="121"/>
        <end position="139"/>
    </location>
</feature>
<feature type="transmembrane region" description="Helical" evidence="1">
    <location>
        <begin position="218"/>
        <end position="238"/>
    </location>
</feature>
<feature type="transmembrane region" description="Helical" evidence="1">
    <location>
        <begin position="176"/>
        <end position="197"/>
    </location>
</feature>
<feature type="transmembrane region" description="Helical" evidence="1">
    <location>
        <begin position="244"/>
        <end position="264"/>
    </location>
</feature>
<comment type="caution">
    <text evidence="2">The sequence shown here is derived from an EMBL/GenBank/DDBJ whole genome shotgun (WGS) entry which is preliminary data.</text>
</comment>
<dbReference type="PANTHER" id="PTHR36840">
    <property type="entry name" value="BLL5714 PROTEIN"/>
    <property type="match status" value="1"/>
</dbReference>
<reference evidence="2" key="1">
    <citation type="submission" date="2020-06" db="EMBL/GenBank/DDBJ databases">
        <title>Stable isotope informed genome-resolved metagenomics uncovers potential trophic interactions in rhizosphere soil.</title>
        <authorList>
            <person name="Starr E.P."/>
            <person name="Shi S."/>
            <person name="Blazewicz S.J."/>
            <person name="Koch B.J."/>
            <person name="Probst A.J."/>
            <person name="Hungate B.A."/>
            <person name="Pett-Ridge J."/>
            <person name="Firestone M.K."/>
            <person name="Banfield J.F."/>
        </authorList>
    </citation>
    <scope>NUCLEOTIDE SEQUENCE</scope>
    <source>
        <strain evidence="2">YM_69_17</strain>
    </source>
</reference>
<keyword evidence="1" id="KW-0812">Transmembrane</keyword>
<keyword evidence="1" id="KW-0472">Membrane</keyword>
<gene>
    <name evidence="2" type="ORF">JF625_09010</name>
</gene>
<organism evidence="2 3">
    <name type="scientific">Inquilinus limosus</name>
    <dbReference type="NCBI Taxonomy" id="171674"/>
    <lineage>
        <taxon>Bacteria</taxon>
        <taxon>Pseudomonadati</taxon>
        <taxon>Pseudomonadota</taxon>
        <taxon>Alphaproteobacteria</taxon>
        <taxon>Rhodospirillales</taxon>
        <taxon>Rhodospirillaceae</taxon>
        <taxon>Inquilinus</taxon>
    </lineage>
</organism>
<dbReference type="InterPro" id="IPR010640">
    <property type="entry name" value="Low_temperature_requirement_A"/>
</dbReference>
<feature type="transmembrane region" description="Helical" evidence="1">
    <location>
        <begin position="319"/>
        <end position="337"/>
    </location>
</feature>
<feature type="transmembrane region" description="Helical" evidence="1">
    <location>
        <begin position="349"/>
        <end position="367"/>
    </location>
</feature>
<feature type="transmembrane region" description="Helical" evidence="1">
    <location>
        <begin position="55"/>
        <end position="79"/>
    </location>
</feature>
<name>A0A952FJ15_9PROT</name>
<accession>A0A952FJ15</accession>
<proteinExistence type="predicted"/>
<dbReference type="EMBL" id="JAEKLZ010000165">
    <property type="protein sequence ID" value="MBW8725276.1"/>
    <property type="molecule type" value="Genomic_DNA"/>
</dbReference>
<feature type="transmembrane region" description="Helical" evidence="1">
    <location>
        <begin position="151"/>
        <end position="170"/>
    </location>
</feature>
<evidence type="ECO:0000313" key="2">
    <source>
        <dbReference type="EMBL" id="MBW8725276.1"/>
    </source>
</evidence>
<dbReference type="Pfam" id="PF06772">
    <property type="entry name" value="LtrA"/>
    <property type="match status" value="1"/>
</dbReference>
<feature type="transmembrane region" description="Helical" evidence="1">
    <location>
        <begin position="29"/>
        <end position="49"/>
    </location>
</feature>
<feature type="transmembrane region" description="Helical" evidence="1">
    <location>
        <begin position="91"/>
        <end position="109"/>
    </location>
</feature>
<dbReference type="PANTHER" id="PTHR36840:SF1">
    <property type="entry name" value="BLL5714 PROTEIN"/>
    <property type="match status" value="1"/>
</dbReference>
<keyword evidence="1" id="KW-1133">Transmembrane helix</keyword>
<evidence type="ECO:0000313" key="3">
    <source>
        <dbReference type="Proteomes" id="UP000700706"/>
    </source>
</evidence>
<dbReference type="AlphaFoldDB" id="A0A952FJ15"/>
<protein>
    <submittedName>
        <fullName evidence="2">Low temperature requirement protein A</fullName>
    </submittedName>
</protein>
<evidence type="ECO:0000256" key="1">
    <source>
        <dbReference type="SAM" id="Phobius"/>
    </source>
</evidence>
<dbReference type="Proteomes" id="UP000700706">
    <property type="component" value="Unassembled WGS sequence"/>
</dbReference>
<sequence length="406" mass="43608">MGIRGTPHMTTQAAHNLLRPRKAHEHGKVTFVELFFDLVFVFAITQLSHGLLTDLTLLGAVHTALLFLAVWWVWIYTSWVTNWLDPERTPVRLLLLVLMLAGLVLSTSLPEAFAERGLGFAGAYVFMQVGRSLFTAAALRGHSPGNYRNFLRITAWLVLSGVFWITGAFTEAEVRLALWAIALAIELVSPLLGFWTPGLGRSTTADWDVEGGHLAERCGLFVIIALGESILVTGATFAELEPDAATVAAFAVSFIGSVAMWWIYFDIGAERGSHRIAHAEDPGRLARIAYTYIHLLIVAGIIVGAVADELVLAHPAGHIDGKTVAALLGAPALYLLGNALFKWSTAGRIPLSHLVGLVLLALLVPAAEGLSPLLLSAAVAVVLIVVAVWERLSLRGGQALSSPEIG</sequence>
<feature type="transmembrane region" description="Helical" evidence="1">
    <location>
        <begin position="285"/>
        <end position="307"/>
    </location>
</feature>
<feature type="transmembrane region" description="Helical" evidence="1">
    <location>
        <begin position="373"/>
        <end position="392"/>
    </location>
</feature>